<protein>
    <submittedName>
        <fullName evidence="3">Uncharacterized protein</fullName>
    </submittedName>
</protein>
<feature type="transmembrane region" description="Helical" evidence="2">
    <location>
        <begin position="173"/>
        <end position="196"/>
    </location>
</feature>
<feature type="region of interest" description="Disordered" evidence="1">
    <location>
        <begin position="129"/>
        <end position="161"/>
    </location>
</feature>
<keyword evidence="4" id="KW-1185">Reference proteome</keyword>
<keyword evidence="2" id="KW-0812">Transmembrane</keyword>
<feature type="region of interest" description="Disordered" evidence="1">
    <location>
        <begin position="200"/>
        <end position="235"/>
    </location>
</feature>
<gene>
    <name evidence="3" type="ORF">BCR44DRAFT_1176950</name>
</gene>
<reference evidence="3 4" key="1">
    <citation type="submission" date="2016-07" db="EMBL/GenBank/DDBJ databases">
        <title>Pervasive Adenine N6-methylation of Active Genes in Fungi.</title>
        <authorList>
            <consortium name="DOE Joint Genome Institute"/>
            <person name="Mondo S.J."/>
            <person name="Dannebaum R.O."/>
            <person name="Kuo R.C."/>
            <person name="Labutti K."/>
            <person name="Haridas S."/>
            <person name="Kuo A."/>
            <person name="Salamov A."/>
            <person name="Ahrendt S.R."/>
            <person name="Lipzen A."/>
            <person name="Sullivan W."/>
            <person name="Andreopoulos W.B."/>
            <person name="Clum A."/>
            <person name="Lindquist E."/>
            <person name="Daum C."/>
            <person name="Ramamoorthy G.K."/>
            <person name="Gryganskyi A."/>
            <person name="Culley D."/>
            <person name="Magnuson J.K."/>
            <person name="James T.Y."/>
            <person name="O'Malley M.A."/>
            <person name="Stajich J.E."/>
            <person name="Spatafora J.W."/>
            <person name="Visel A."/>
            <person name="Grigoriev I.V."/>
        </authorList>
    </citation>
    <scope>NUCLEOTIDE SEQUENCE [LARGE SCALE GENOMIC DNA]</scope>
    <source>
        <strain evidence="3 4">PL171</strain>
    </source>
</reference>
<feature type="region of interest" description="Disordered" evidence="1">
    <location>
        <begin position="1"/>
        <end position="34"/>
    </location>
</feature>
<dbReference type="Proteomes" id="UP000193411">
    <property type="component" value="Unassembled WGS sequence"/>
</dbReference>
<feature type="compositionally biased region" description="Polar residues" evidence="1">
    <location>
        <begin position="202"/>
        <end position="216"/>
    </location>
</feature>
<feature type="compositionally biased region" description="Pro residues" evidence="1">
    <location>
        <begin position="9"/>
        <end position="18"/>
    </location>
</feature>
<accession>A0A1Y2I3S0</accession>
<dbReference type="EMBL" id="MCFL01000003">
    <property type="protein sequence ID" value="ORZ40613.1"/>
    <property type="molecule type" value="Genomic_DNA"/>
</dbReference>
<comment type="caution">
    <text evidence="3">The sequence shown here is derived from an EMBL/GenBank/DDBJ whole genome shotgun (WGS) entry which is preliminary data.</text>
</comment>
<evidence type="ECO:0000313" key="3">
    <source>
        <dbReference type="EMBL" id="ORZ40613.1"/>
    </source>
</evidence>
<evidence type="ECO:0000256" key="1">
    <source>
        <dbReference type="SAM" id="MobiDB-lite"/>
    </source>
</evidence>
<proteinExistence type="predicted"/>
<evidence type="ECO:0000256" key="2">
    <source>
        <dbReference type="SAM" id="Phobius"/>
    </source>
</evidence>
<dbReference type="AlphaFoldDB" id="A0A1Y2I3S0"/>
<name>A0A1Y2I3S0_9FUNG</name>
<sequence length="248" mass="26368">MAEVQPIPHQNPSPPATATPPANNPLGTDTPPELIPGQPLLVRWNPEWPSFRIVTQVDIWLCSKPNYPDSCRPIQVQVPNELATTGISYDVPSELPTDQEWLLLVTPNGATRGDFARLNAPTFPVRVAASTAPKPPVPRPSPTIPPVPSARPDPSATPGTGAVVDPASPSTTFPIWAISLLVVAALAVLVLAAVMVRRRRSQNQSADRSVEVTTSIPPAMAARDRSSRTSSELSFGPSRSDLGIVALV</sequence>
<keyword evidence="2" id="KW-0472">Membrane</keyword>
<feature type="compositionally biased region" description="Pro residues" evidence="1">
    <location>
        <begin position="133"/>
        <end position="151"/>
    </location>
</feature>
<evidence type="ECO:0000313" key="4">
    <source>
        <dbReference type="Proteomes" id="UP000193411"/>
    </source>
</evidence>
<keyword evidence="2" id="KW-1133">Transmembrane helix</keyword>
<organism evidence="3 4">
    <name type="scientific">Catenaria anguillulae PL171</name>
    <dbReference type="NCBI Taxonomy" id="765915"/>
    <lineage>
        <taxon>Eukaryota</taxon>
        <taxon>Fungi</taxon>
        <taxon>Fungi incertae sedis</taxon>
        <taxon>Blastocladiomycota</taxon>
        <taxon>Blastocladiomycetes</taxon>
        <taxon>Blastocladiales</taxon>
        <taxon>Catenariaceae</taxon>
        <taxon>Catenaria</taxon>
    </lineage>
</organism>